<protein>
    <recommendedName>
        <fullName evidence="1">RNA-dependent RNA polymerase</fullName>
        <ecNumber evidence="1">2.7.7.48</ecNumber>
    </recommendedName>
</protein>
<gene>
    <name evidence="3" type="ORF">GSI_02226</name>
</gene>
<accession>A0A2G8SPJ9</accession>
<dbReference type="InterPro" id="IPR057596">
    <property type="entry name" value="RDRP_core"/>
</dbReference>
<dbReference type="EMBL" id="AYKW01000003">
    <property type="protein sequence ID" value="PIL35498.1"/>
    <property type="molecule type" value="Genomic_DNA"/>
</dbReference>
<evidence type="ECO:0000313" key="4">
    <source>
        <dbReference type="Proteomes" id="UP000230002"/>
    </source>
</evidence>
<comment type="similarity">
    <text evidence="1">Belongs to the RdRP family.</text>
</comment>
<evidence type="ECO:0000313" key="3">
    <source>
        <dbReference type="EMBL" id="PIL35498.1"/>
    </source>
</evidence>
<comment type="catalytic activity">
    <reaction evidence="1">
        <text>RNA(n) + a ribonucleoside 5'-triphosphate = RNA(n+1) + diphosphate</text>
        <dbReference type="Rhea" id="RHEA:21248"/>
        <dbReference type="Rhea" id="RHEA-COMP:14527"/>
        <dbReference type="Rhea" id="RHEA-COMP:17342"/>
        <dbReference type="ChEBI" id="CHEBI:33019"/>
        <dbReference type="ChEBI" id="CHEBI:61557"/>
        <dbReference type="ChEBI" id="CHEBI:140395"/>
        <dbReference type="EC" id="2.7.7.48"/>
    </reaction>
</comment>
<keyword evidence="1 3" id="KW-0696">RNA-directed RNA polymerase</keyword>
<keyword evidence="4" id="KW-1185">Reference proteome</keyword>
<dbReference type="GO" id="GO:0003723">
    <property type="term" value="F:RNA binding"/>
    <property type="evidence" value="ECO:0007669"/>
    <property type="project" value="UniProtKB-KW"/>
</dbReference>
<dbReference type="GO" id="GO:0031380">
    <property type="term" value="C:nuclear RNA-directed RNA polymerase complex"/>
    <property type="evidence" value="ECO:0007669"/>
    <property type="project" value="TreeGrafter"/>
</dbReference>
<name>A0A2G8SPJ9_9APHY</name>
<keyword evidence="1" id="KW-0548">Nucleotidyltransferase</keyword>
<dbReference type="Proteomes" id="UP000230002">
    <property type="component" value="Unassembled WGS sequence"/>
</dbReference>
<dbReference type="Pfam" id="PF05183">
    <property type="entry name" value="RdRP"/>
    <property type="match status" value="1"/>
</dbReference>
<dbReference type="AlphaFoldDB" id="A0A2G8SPJ9"/>
<dbReference type="EC" id="2.7.7.48" evidence="1"/>
<organism evidence="3 4">
    <name type="scientific">Ganoderma sinense ZZ0214-1</name>
    <dbReference type="NCBI Taxonomy" id="1077348"/>
    <lineage>
        <taxon>Eukaryota</taxon>
        <taxon>Fungi</taxon>
        <taxon>Dikarya</taxon>
        <taxon>Basidiomycota</taxon>
        <taxon>Agaricomycotina</taxon>
        <taxon>Agaricomycetes</taxon>
        <taxon>Polyporales</taxon>
        <taxon>Polyporaceae</taxon>
        <taxon>Ganoderma</taxon>
    </lineage>
</organism>
<keyword evidence="1" id="KW-0694">RNA-binding</keyword>
<dbReference type="PANTHER" id="PTHR23079">
    <property type="entry name" value="RNA-DEPENDENT RNA POLYMERASE"/>
    <property type="match status" value="1"/>
</dbReference>
<dbReference type="GO" id="GO:0030422">
    <property type="term" value="P:siRNA processing"/>
    <property type="evidence" value="ECO:0007669"/>
    <property type="project" value="TreeGrafter"/>
</dbReference>
<evidence type="ECO:0000256" key="1">
    <source>
        <dbReference type="RuleBase" id="RU363098"/>
    </source>
</evidence>
<evidence type="ECO:0000259" key="2">
    <source>
        <dbReference type="Pfam" id="PF05183"/>
    </source>
</evidence>
<dbReference type="GO" id="GO:0003968">
    <property type="term" value="F:RNA-directed RNA polymerase activity"/>
    <property type="evidence" value="ECO:0007669"/>
    <property type="project" value="UniProtKB-KW"/>
</dbReference>
<proteinExistence type="inferred from homology"/>
<dbReference type="OrthoDB" id="6513042at2759"/>
<keyword evidence="1" id="KW-0808">Transferase</keyword>
<reference evidence="3 4" key="1">
    <citation type="journal article" date="2015" name="Sci. Rep.">
        <title>Chromosome-level genome map provides insights into diverse defense mechanisms in the medicinal fungus Ganoderma sinense.</title>
        <authorList>
            <person name="Zhu Y."/>
            <person name="Xu J."/>
            <person name="Sun C."/>
            <person name="Zhou S."/>
            <person name="Xu H."/>
            <person name="Nelson D.R."/>
            <person name="Qian J."/>
            <person name="Song J."/>
            <person name="Luo H."/>
            <person name="Xiang L."/>
            <person name="Li Y."/>
            <person name="Xu Z."/>
            <person name="Ji A."/>
            <person name="Wang L."/>
            <person name="Lu S."/>
            <person name="Hayward A."/>
            <person name="Sun W."/>
            <person name="Li X."/>
            <person name="Schwartz D.C."/>
            <person name="Wang Y."/>
            <person name="Chen S."/>
        </authorList>
    </citation>
    <scope>NUCLEOTIDE SEQUENCE [LARGE SCALE GENOMIC DNA]</scope>
    <source>
        <strain evidence="3 4">ZZ0214-1</strain>
    </source>
</reference>
<comment type="caution">
    <text evidence="3">The sequence shown here is derived from an EMBL/GenBank/DDBJ whole genome shotgun (WGS) entry which is preliminary data.</text>
</comment>
<dbReference type="InterPro" id="IPR007855">
    <property type="entry name" value="RDRP"/>
</dbReference>
<dbReference type="STRING" id="1077348.A0A2G8SPJ9"/>
<dbReference type="PANTHER" id="PTHR23079:SF55">
    <property type="entry name" value="RNA-DIRECTED RNA POLYMERASE"/>
    <property type="match status" value="1"/>
</dbReference>
<feature type="domain" description="RDRP core" evidence="2">
    <location>
        <begin position="45"/>
        <end position="528"/>
    </location>
</feature>
<sequence>MPSIEPQAGSVELSHPLVTIVNDNSMSEDDPPRSGGFFQCVHAIVTPTRIFVEGPYHTQSNRVVRKYYEHRDNFILVEFRGENRMPFCGPLKVRVPSPFPSLAYIYHLDKASDCSLVKQCFGKILKQGLEIAGRTFRSLGYSISGLQEHMVWFMSDFEHPEEGSVTPEKILNGLGDFRSCINHPSKYAASIAQAFSDTIPSCKIRAGQWTEEVVDLGTRPYEFTDGQGTISIELRDQIWKVLCEVWPDKRRLVLKPSAFQICFLGYKGIVLVDEQLEGIHMKLRNSMKKFAVHNMAEAEIEIVKAFIEPGPAKLCRSLILVLEDLGVCQEAFLRLQQHATFTVTTGGYSLESTTGLLRRHDLGNVYGLRWTIEHLQDAGMGMEGEQLRPEYIMDNRFIQRLIEFAQAHVLSEIKNDARITIPNAFQLVGCADEGPTYIAQGHNPEDVLCLKDGEIFACVQLPDTDEPIYLRGFVTISRSPYLHPGDVQRVWAIGKPLENDKRLCFFRNLRNVVVMPSIGKLAGSDVDG</sequence>